<reference evidence="2" key="1">
    <citation type="submission" date="2018-10" db="EMBL/GenBank/DDBJ databases">
        <title>Hidden diversity of soil giant viruses.</title>
        <authorList>
            <person name="Schulz F."/>
            <person name="Alteio L."/>
            <person name="Goudeau D."/>
            <person name="Ryan E.M."/>
            <person name="Malmstrom R.R."/>
            <person name="Blanchard J."/>
            <person name="Woyke T."/>
        </authorList>
    </citation>
    <scope>NUCLEOTIDE SEQUENCE</scope>
    <source>
        <strain evidence="2">TEV1</strain>
    </source>
</reference>
<name>A0A3G4ZNS4_9VIRU</name>
<dbReference type="SUPFAM" id="SSF52540">
    <property type="entry name" value="P-loop containing nucleoside triphosphate hydrolases"/>
    <property type="match status" value="1"/>
</dbReference>
<feature type="domain" description="Dynamin N-terminal" evidence="1">
    <location>
        <begin position="70"/>
        <end position="211"/>
    </location>
</feature>
<protein>
    <submittedName>
        <fullName evidence="2">Dynamin family GTPase</fullName>
    </submittedName>
</protein>
<sequence length="624" mass="71593">MSISIKRVRSDSDDSVSISKVAKTTELNYSKVLCELGNLTNLISDYVNNTNDDTLIVSKLVETQNTIPGLVVWGNQSSGKSTALNRLYGLGLKTCKGTGTRCPIQIKISPLYKNKEDMYVINNNQKMPITSIQEAEKYFDDQTTGEFDKQLFGCNIVIEKYDPNYALEIVDLPGCQTEGTDEYFNAVKKYYLLNPQTVIIHVARGDSDPDTDISTKYLYGVKNKIITVLTNTDHWKHDEKSNYLEHFCKKSNTSTIALINNIDEDNLRDYTQISTTKTLICGTENLRELIFSELKTKTLELFPTIKQVIKEVLINLEEKFNVIGRNKPNMGDMCFELKIFLKEIIDAQFKNDDSDLLISTNKMRQRISFKQLQSAKSQIDNENILTEILKNSSGNKLEGSNGWYVIIQKYTQKMISFIKNNYIHSYIDDHFELITKILQLVVTKEFKSCTNIVQDNIAKEIAVIVLNYKKEAQEQINTMLDNISANQYCADESFGKEYEQGLAEPFVVLTIEYLKLYGTKANINTVTTKDVLDYISNRKKETSIYHTQARNARVQLEKFWDSKCENINTDIVQKMMGYGDRIAKDIKKQCEKIRQDELFEAEEINVKRVKLMEIARVCEELNGM</sequence>
<dbReference type="InterPro" id="IPR027417">
    <property type="entry name" value="P-loop_NTPase"/>
</dbReference>
<dbReference type="GO" id="GO:0003924">
    <property type="term" value="F:GTPase activity"/>
    <property type="evidence" value="ECO:0007669"/>
    <property type="project" value="TreeGrafter"/>
</dbReference>
<accession>A0A3G4ZNS4</accession>
<dbReference type="PANTHER" id="PTHR11566">
    <property type="entry name" value="DYNAMIN"/>
    <property type="match status" value="1"/>
</dbReference>
<dbReference type="Gene3D" id="3.40.50.300">
    <property type="entry name" value="P-loop containing nucleotide triphosphate hydrolases"/>
    <property type="match status" value="1"/>
</dbReference>
<proteinExistence type="predicted"/>
<dbReference type="GO" id="GO:0016020">
    <property type="term" value="C:membrane"/>
    <property type="evidence" value="ECO:0007669"/>
    <property type="project" value="TreeGrafter"/>
</dbReference>
<organism evidence="2">
    <name type="scientific">Terrestrivirus sp</name>
    <dbReference type="NCBI Taxonomy" id="2487775"/>
    <lineage>
        <taxon>Viruses</taxon>
        <taxon>Varidnaviria</taxon>
        <taxon>Bamfordvirae</taxon>
        <taxon>Nucleocytoviricota</taxon>
        <taxon>Megaviricetes</taxon>
        <taxon>Imitervirales</taxon>
        <taxon>Mimiviridae</taxon>
        <taxon>Klosneuvirinae</taxon>
    </lineage>
</organism>
<evidence type="ECO:0000313" key="2">
    <source>
        <dbReference type="EMBL" id="AYV76542.1"/>
    </source>
</evidence>
<dbReference type="EMBL" id="MK071986">
    <property type="protein sequence ID" value="AYV76542.1"/>
    <property type="molecule type" value="Genomic_DNA"/>
</dbReference>
<evidence type="ECO:0000259" key="1">
    <source>
        <dbReference type="Pfam" id="PF00350"/>
    </source>
</evidence>
<dbReference type="InterPro" id="IPR022812">
    <property type="entry name" value="Dynamin"/>
</dbReference>
<dbReference type="InterPro" id="IPR045063">
    <property type="entry name" value="Dynamin_N"/>
</dbReference>
<dbReference type="Pfam" id="PF00350">
    <property type="entry name" value="Dynamin_N"/>
    <property type="match status" value="1"/>
</dbReference>
<gene>
    <name evidence="2" type="ORF">Terrestrivirus8_35</name>
</gene>
<dbReference type="GO" id="GO:0008017">
    <property type="term" value="F:microtubule binding"/>
    <property type="evidence" value="ECO:0007669"/>
    <property type="project" value="TreeGrafter"/>
</dbReference>